<evidence type="ECO:0000313" key="1">
    <source>
        <dbReference type="EMBL" id="MFC6996395.1"/>
    </source>
</evidence>
<gene>
    <name evidence="1" type="ORF">ACFQHR_02110</name>
</gene>
<accession>A0ABW2DFJ3</accession>
<proteinExistence type="predicted"/>
<organism evidence="1 2">
    <name type="scientific">Rufibacter roseus</name>
    <dbReference type="NCBI Taxonomy" id="1567108"/>
    <lineage>
        <taxon>Bacteria</taxon>
        <taxon>Pseudomonadati</taxon>
        <taxon>Bacteroidota</taxon>
        <taxon>Cytophagia</taxon>
        <taxon>Cytophagales</taxon>
        <taxon>Hymenobacteraceae</taxon>
        <taxon>Rufibacter</taxon>
    </lineage>
</organism>
<protein>
    <submittedName>
        <fullName evidence="1">Uncharacterized protein</fullName>
    </submittedName>
</protein>
<comment type="caution">
    <text evidence="1">The sequence shown here is derived from an EMBL/GenBank/DDBJ whole genome shotgun (WGS) entry which is preliminary data.</text>
</comment>
<dbReference type="EMBL" id="JBHSYQ010000003">
    <property type="protein sequence ID" value="MFC6996395.1"/>
    <property type="molecule type" value="Genomic_DNA"/>
</dbReference>
<dbReference type="RefSeq" id="WP_377130683.1">
    <property type="nucleotide sequence ID" value="NZ_JBHSYQ010000003.1"/>
</dbReference>
<keyword evidence="2" id="KW-1185">Reference proteome</keyword>
<sequence>MEIAVMAGLFTKRDMKINSGQNALSKGIALKEKVRLLKIERQAVNYKQ</sequence>
<name>A0ABW2DFJ3_9BACT</name>
<reference evidence="2" key="1">
    <citation type="journal article" date="2019" name="Int. J. Syst. Evol. Microbiol.">
        <title>The Global Catalogue of Microorganisms (GCM) 10K type strain sequencing project: providing services to taxonomists for standard genome sequencing and annotation.</title>
        <authorList>
            <consortium name="The Broad Institute Genomics Platform"/>
            <consortium name="The Broad Institute Genome Sequencing Center for Infectious Disease"/>
            <person name="Wu L."/>
            <person name="Ma J."/>
        </authorList>
    </citation>
    <scope>NUCLEOTIDE SEQUENCE [LARGE SCALE GENOMIC DNA]</scope>
    <source>
        <strain evidence="2">CGMCC 4.7393</strain>
    </source>
</reference>
<dbReference type="Proteomes" id="UP001596405">
    <property type="component" value="Unassembled WGS sequence"/>
</dbReference>
<evidence type="ECO:0000313" key="2">
    <source>
        <dbReference type="Proteomes" id="UP001596405"/>
    </source>
</evidence>